<proteinExistence type="predicted"/>
<dbReference type="KEGG" id="mlut:JET14_13415"/>
<dbReference type="Proteomes" id="UP000596083">
    <property type="component" value="Chromosome"/>
</dbReference>
<keyword evidence="1" id="KW-0812">Transmembrane</keyword>
<keyword evidence="1" id="KW-0472">Membrane</keyword>
<dbReference type="AlphaFoldDB" id="A0A7T7HHN9"/>
<evidence type="ECO:0000313" key="3">
    <source>
        <dbReference type="Proteomes" id="UP000596083"/>
    </source>
</evidence>
<sequence>MTEKSEFGTTDWDRYGEDDDWIYDPADEAPSFWFPFIGLALFVAAATSLIIMVKGV</sequence>
<evidence type="ECO:0000313" key="2">
    <source>
        <dbReference type="EMBL" id="QQM29322.1"/>
    </source>
</evidence>
<organism evidence="2 3">
    <name type="scientific">Martelella lutilitoris</name>
    <dbReference type="NCBI Taxonomy" id="2583532"/>
    <lineage>
        <taxon>Bacteria</taxon>
        <taxon>Pseudomonadati</taxon>
        <taxon>Pseudomonadota</taxon>
        <taxon>Alphaproteobacteria</taxon>
        <taxon>Hyphomicrobiales</taxon>
        <taxon>Aurantimonadaceae</taxon>
        <taxon>Martelella</taxon>
    </lineage>
</organism>
<protein>
    <submittedName>
        <fullName evidence="2">Uncharacterized protein</fullName>
    </submittedName>
</protein>
<dbReference type="RefSeq" id="WP_200334161.1">
    <property type="nucleotide sequence ID" value="NZ_CP066786.1"/>
</dbReference>
<reference evidence="2 3" key="1">
    <citation type="submission" date="2020-12" db="EMBL/GenBank/DDBJ databases">
        <authorList>
            <person name="Zheng R.K."/>
            <person name="Sun C.M."/>
        </authorList>
    </citation>
    <scope>NUCLEOTIDE SEQUENCE [LARGE SCALE GENOMIC DNA]</scope>
    <source>
        <strain evidence="2 3">ZRK001</strain>
    </source>
</reference>
<dbReference type="EMBL" id="CP066786">
    <property type="protein sequence ID" value="QQM29322.1"/>
    <property type="molecule type" value="Genomic_DNA"/>
</dbReference>
<gene>
    <name evidence="2" type="ORF">JET14_13415</name>
</gene>
<feature type="transmembrane region" description="Helical" evidence="1">
    <location>
        <begin position="32"/>
        <end position="53"/>
    </location>
</feature>
<accession>A0A7T7HHN9</accession>
<name>A0A7T7HHN9_9HYPH</name>
<keyword evidence="1" id="KW-1133">Transmembrane helix</keyword>
<evidence type="ECO:0000256" key="1">
    <source>
        <dbReference type="SAM" id="Phobius"/>
    </source>
</evidence>